<dbReference type="InterPro" id="IPR021858">
    <property type="entry name" value="Fun_TF"/>
</dbReference>
<proteinExistence type="predicted"/>
<dbReference type="GO" id="GO:0000976">
    <property type="term" value="F:transcription cis-regulatory region binding"/>
    <property type="evidence" value="ECO:0007669"/>
    <property type="project" value="TreeGrafter"/>
</dbReference>
<reference evidence="3" key="1">
    <citation type="journal article" date="2019" name="Beilstein J. Org. Chem.">
        <title>Nanangenines: drimane sesquiterpenoids as the dominant metabolite cohort of a novel Australian fungus, Aspergillus nanangensis.</title>
        <authorList>
            <person name="Lacey H.J."/>
            <person name="Gilchrist C.L.M."/>
            <person name="Crombie A."/>
            <person name="Kalaitzis J.A."/>
            <person name="Vuong D."/>
            <person name="Rutledge P.J."/>
            <person name="Turner P."/>
            <person name="Pitt J.I."/>
            <person name="Lacey E."/>
            <person name="Chooi Y.H."/>
            <person name="Piggott A.M."/>
        </authorList>
    </citation>
    <scope>NUCLEOTIDE SEQUENCE</scope>
    <source>
        <strain evidence="3">MST-FP2251</strain>
    </source>
</reference>
<dbReference type="PANTHER" id="PTHR37534">
    <property type="entry name" value="TRANSCRIPTIONAL ACTIVATOR PROTEIN UGA3"/>
    <property type="match status" value="1"/>
</dbReference>
<accession>A0AAD4CXB0</accession>
<comment type="subcellular location">
    <subcellularLocation>
        <location evidence="1">Nucleus</location>
    </subcellularLocation>
</comment>
<evidence type="ECO:0000313" key="4">
    <source>
        <dbReference type="Proteomes" id="UP001194746"/>
    </source>
</evidence>
<evidence type="ECO:0008006" key="5">
    <source>
        <dbReference type="Google" id="ProtNLM"/>
    </source>
</evidence>
<dbReference type="GO" id="GO:0003700">
    <property type="term" value="F:DNA-binding transcription factor activity"/>
    <property type="evidence" value="ECO:0007669"/>
    <property type="project" value="TreeGrafter"/>
</dbReference>
<evidence type="ECO:0000256" key="2">
    <source>
        <dbReference type="ARBA" id="ARBA00023242"/>
    </source>
</evidence>
<dbReference type="PANTHER" id="PTHR37534:SF43">
    <property type="entry name" value="FINGER DOMAIN PROTEIN, PUTATIVE (AFU_ORTHOLOGUE AFUA_1G01850)-RELATED"/>
    <property type="match status" value="1"/>
</dbReference>
<dbReference type="GO" id="GO:0005634">
    <property type="term" value="C:nucleus"/>
    <property type="evidence" value="ECO:0007669"/>
    <property type="project" value="UniProtKB-SubCell"/>
</dbReference>
<dbReference type="GO" id="GO:0045944">
    <property type="term" value="P:positive regulation of transcription by RNA polymerase II"/>
    <property type="evidence" value="ECO:0007669"/>
    <property type="project" value="TreeGrafter"/>
</dbReference>
<name>A0AAD4CXB0_ASPNN</name>
<reference evidence="3" key="2">
    <citation type="submission" date="2020-02" db="EMBL/GenBank/DDBJ databases">
        <authorList>
            <person name="Gilchrist C.L.M."/>
            <person name="Chooi Y.-H."/>
        </authorList>
    </citation>
    <scope>NUCLEOTIDE SEQUENCE</scope>
    <source>
        <strain evidence="3">MST-FP2251</strain>
    </source>
</reference>
<organism evidence="3 4">
    <name type="scientific">Aspergillus nanangensis</name>
    <dbReference type="NCBI Taxonomy" id="2582783"/>
    <lineage>
        <taxon>Eukaryota</taxon>
        <taxon>Fungi</taxon>
        <taxon>Dikarya</taxon>
        <taxon>Ascomycota</taxon>
        <taxon>Pezizomycotina</taxon>
        <taxon>Eurotiomycetes</taxon>
        <taxon>Eurotiomycetidae</taxon>
        <taxon>Eurotiales</taxon>
        <taxon>Aspergillaceae</taxon>
        <taxon>Aspergillus</taxon>
        <taxon>Aspergillus subgen. Circumdati</taxon>
    </lineage>
</organism>
<comment type="caution">
    <text evidence="3">The sequence shown here is derived from an EMBL/GenBank/DDBJ whole genome shotgun (WGS) entry which is preliminary data.</text>
</comment>
<keyword evidence="2" id="KW-0539">Nucleus</keyword>
<evidence type="ECO:0000256" key="1">
    <source>
        <dbReference type="ARBA" id="ARBA00004123"/>
    </source>
</evidence>
<protein>
    <recommendedName>
        <fullName evidence="5">Fungal-specific transcription factor domain-containing protein</fullName>
    </recommendedName>
</protein>
<dbReference type="AlphaFoldDB" id="A0AAD4CXB0"/>
<dbReference type="Proteomes" id="UP001194746">
    <property type="component" value="Unassembled WGS sequence"/>
</dbReference>
<dbReference type="Pfam" id="PF11951">
    <property type="entry name" value="Fungal_trans_2"/>
    <property type="match status" value="1"/>
</dbReference>
<dbReference type="EMBL" id="VCAU01000007">
    <property type="protein sequence ID" value="KAF9893508.1"/>
    <property type="molecule type" value="Genomic_DNA"/>
</dbReference>
<keyword evidence="4" id="KW-1185">Reference proteome</keyword>
<evidence type="ECO:0000313" key="3">
    <source>
        <dbReference type="EMBL" id="KAF9893508.1"/>
    </source>
</evidence>
<sequence>MIQGLGSLHPQLRQSRTAFLYSFFLEKAAQTISIRDQRSNPFIHILAPMALQSDLILHTILAFSGVIFLQGSTNHLAHAVWEQYAQALRSLKHTLTKYSQGESHVAIQVLLACLLLCGVEVCNADTQNRGLLHLKAAQQLISTADVICWDSPSFCLAAELHLYSLSLLPSCLDESAGFTFNEIDSTFNTLMHHHTPFFGVLCGCSFDLFRLIPEVYAVSTAIHDAHQTGNPGPMEQSLSRQGLLCRVQMWKPETLNEERQCCGLIYQLALLALLDIDPGNESNPTMDYASSYRRQLVVHMTRLLRRLPVESNYSTILCWPLAVLGGFAEDHHHRETILGYLSQMAEKYTQGNMYQTIRLLRLIWDSPRLRKKGPRCLQAAMETQGYRIMFT</sequence>
<gene>
    <name evidence="3" type="ORF">FE257_010820</name>
</gene>